<name>A0AAJ3P299_ECOLX</name>
<proteinExistence type="predicted"/>
<comment type="caution">
    <text evidence="2">The sequence shown here is derived from an EMBL/GenBank/DDBJ whole genome shotgun (WGS) entry which is preliminary data.</text>
</comment>
<gene>
    <name evidence="2" type="ORF">EATG_03336</name>
</gene>
<keyword evidence="1" id="KW-0812">Transmembrane</keyword>
<evidence type="ECO:0000313" key="3">
    <source>
        <dbReference type="Proteomes" id="UP000243401"/>
    </source>
</evidence>
<keyword evidence="1" id="KW-1133">Transmembrane helix</keyword>
<organism evidence="2 3">
    <name type="scientific">Escherichia coli H605</name>
    <dbReference type="NCBI Taxonomy" id="656410"/>
    <lineage>
        <taxon>Bacteria</taxon>
        <taxon>Pseudomonadati</taxon>
        <taxon>Pseudomonadota</taxon>
        <taxon>Gammaproteobacteria</taxon>
        <taxon>Enterobacterales</taxon>
        <taxon>Enterobacteriaceae</taxon>
        <taxon>Escherichia</taxon>
    </lineage>
</organism>
<dbReference type="Proteomes" id="UP000243401">
    <property type="component" value="Unassembled WGS sequence"/>
</dbReference>
<dbReference type="EMBL" id="ADJX01000001">
    <property type="protein sequence ID" value="OSL50809.1"/>
    <property type="molecule type" value="Genomic_DNA"/>
</dbReference>
<feature type="transmembrane region" description="Helical" evidence="1">
    <location>
        <begin position="6"/>
        <end position="30"/>
    </location>
</feature>
<dbReference type="AlphaFoldDB" id="A0AAJ3P299"/>
<evidence type="ECO:0000256" key="1">
    <source>
        <dbReference type="SAM" id="Phobius"/>
    </source>
</evidence>
<accession>A0AAJ3P299</accession>
<protein>
    <submittedName>
        <fullName evidence="2">Uncharacterized protein</fullName>
    </submittedName>
</protein>
<reference evidence="2 3" key="1">
    <citation type="submission" date="2010-04" db="EMBL/GenBank/DDBJ databases">
        <title>The Genome Sequence of Escherichia coli H605.</title>
        <authorList>
            <consortium name="The Broad Institute Genome Sequencing Platform"/>
            <consortium name="The Broad Institute Genome Sequencing Center for Infectious Disease"/>
            <person name="Feldgarden M."/>
            <person name="Gordon D.M."/>
            <person name="Johnson J.R."/>
            <person name="Johnston B.D."/>
            <person name="Young S."/>
            <person name="Zeng Q."/>
            <person name="Koehrsen M."/>
            <person name="Alvarado L."/>
            <person name="Berlin A.M."/>
            <person name="Borenstein D."/>
            <person name="Chapman S.B."/>
            <person name="Chen Z."/>
            <person name="Engels R."/>
            <person name="Freedman E."/>
            <person name="Gellesch M."/>
            <person name="Goldberg J."/>
            <person name="Griggs A."/>
            <person name="Gujja S."/>
            <person name="Heilman E.R."/>
            <person name="Heiman D.I."/>
            <person name="Hepburn T.A."/>
            <person name="Howarth C."/>
            <person name="Jen D."/>
            <person name="Larson L."/>
            <person name="Mehta T."/>
            <person name="Park D."/>
            <person name="Pearson M."/>
            <person name="Richards J."/>
            <person name="Roberts A."/>
            <person name="Saif S."/>
            <person name="Shea T.D."/>
            <person name="Shenoy N."/>
            <person name="Sisk P."/>
            <person name="Stolte C."/>
            <person name="Sykes S.N."/>
            <person name="Walk T."/>
            <person name="White J."/>
            <person name="Yandava C."/>
            <person name="Haas B."/>
            <person name="Henn M.R."/>
            <person name="Nusbaum C."/>
            <person name="Birren B."/>
        </authorList>
    </citation>
    <scope>NUCLEOTIDE SEQUENCE [LARGE SCALE GENOMIC DNA]</scope>
    <source>
        <strain evidence="2 3">H605</strain>
    </source>
</reference>
<evidence type="ECO:0000313" key="2">
    <source>
        <dbReference type="EMBL" id="OSL50809.1"/>
    </source>
</evidence>
<keyword evidence="1" id="KW-0472">Membrane</keyword>
<sequence length="33" mass="3808">MKTNIYFAFPFVLFLLTFNIIIINLVNALMANS</sequence>